<keyword evidence="4" id="KW-0808">Transferase</keyword>
<dbReference type="AlphaFoldDB" id="A0A975B1N0"/>
<dbReference type="SUPFAM" id="SSF52172">
    <property type="entry name" value="CheY-like"/>
    <property type="match status" value="3"/>
</dbReference>
<evidence type="ECO:0000313" key="16">
    <source>
        <dbReference type="Proteomes" id="UP000671852"/>
    </source>
</evidence>
<evidence type="ECO:0000256" key="9">
    <source>
        <dbReference type="ARBA" id="ARBA00064003"/>
    </source>
</evidence>
<dbReference type="CDD" id="cd16922">
    <property type="entry name" value="HATPase_EvgS-ArcB-TorS-like"/>
    <property type="match status" value="1"/>
</dbReference>
<evidence type="ECO:0000256" key="10">
    <source>
        <dbReference type="ARBA" id="ARBA00068150"/>
    </source>
</evidence>
<dbReference type="PANTHER" id="PTHR45339:SF1">
    <property type="entry name" value="HYBRID SIGNAL TRANSDUCTION HISTIDINE KINASE J"/>
    <property type="match status" value="1"/>
</dbReference>
<comment type="subunit">
    <text evidence="9">At low DSF concentrations, interacts with RpfF.</text>
</comment>
<keyword evidence="7" id="KW-0067">ATP-binding</keyword>
<dbReference type="GO" id="GO:0005524">
    <property type="term" value="F:ATP binding"/>
    <property type="evidence" value="ECO:0007669"/>
    <property type="project" value="UniProtKB-KW"/>
</dbReference>
<dbReference type="SMART" id="SM00448">
    <property type="entry name" value="REC"/>
    <property type="match status" value="3"/>
</dbReference>
<gene>
    <name evidence="15" type="ORF">GJV85_10205</name>
</gene>
<comment type="catalytic activity">
    <reaction evidence="1">
        <text>ATP + protein L-histidine = ADP + protein N-phospho-L-histidine.</text>
        <dbReference type="EC" id="2.7.13.3"/>
    </reaction>
</comment>
<feature type="modified residue" description="4-aspartylphosphate" evidence="11">
    <location>
        <position position="175"/>
    </location>
</feature>
<feature type="domain" description="Response regulatory" evidence="14">
    <location>
        <begin position="125"/>
        <end position="242"/>
    </location>
</feature>
<dbReference type="SMART" id="SM00388">
    <property type="entry name" value="HisKA"/>
    <property type="match status" value="1"/>
</dbReference>
<organism evidence="15 16">
    <name type="scientific">Sulfurimonas aquatica</name>
    <dbReference type="NCBI Taxonomy" id="2672570"/>
    <lineage>
        <taxon>Bacteria</taxon>
        <taxon>Pseudomonadati</taxon>
        <taxon>Campylobacterota</taxon>
        <taxon>Epsilonproteobacteria</taxon>
        <taxon>Campylobacterales</taxon>
        <taxon>Sulfurimonadaceae</taxon>
        <taxon>Sulfurimonas</taxon>
    </lineage>
</organism>
<dbReference type="InterPro" id="IPR003661">
    <property type="entry name" value="HisK_dim/P_dom"/>
</dbReference>
<feature type="modified residue" description="4-aspartylphosphate" evidence="11">
    <location>
        <position position="55"/>
    </location>
</feature>
<feature type="modified residue" description="4-aspartylphosphate" evidence="11">
    <location>
        <position position="589"/>
    </location>
</feature>
<evidence type="ECO:0000256" key="12">
    <source>
        <dbReference type="SAM" id="Coils"/>
    </source>
</evidence>
<dbReference type="InterPro" id="IPR003594">
    <property type="entry name" value="HATPase_dom"/>
</dbReference>
<dbReference type="PROSITE" id="PS50109">
    <property type="entry name" value="HIS_KIN"/>
    <property type="match status" value="1"/>
</dbReference>
<dbReference type="PRINTS" id="PR00344">
    <property type="entry name" value="BCTRLSENSOR"/>
</dbReference>
<keyword evidence="8" id="KW-0902">Two-component regulatory system</keyword>
<evidence type="ECO:0000256" key="5">
    <source>
        <dbReference type="ARBA" id="ARBA00022741"/>
    </source>
</evidence>
<evidence type="ECO:0000313" key="15">
    <source>
        <dbReference type="EMBL" id="QSZ42465.1"/>
    </source>
</evidence>
<dbReference type="SMART" id="SM00387">
    <property type="entry name" value="HATPase_c"/>
    <property type="match status" value="1"/>
</dbReference>
<dbReference type="CDD" id="cd00082">
    <property type="entry name" value="HisKA"/>
    <property type="match status" value="1"/>
</dbReference>
<dbReference type="Pfam" id="PF00072">
    <property type="entry name" value="Response_reg"/>
    <property type="match status" value="2"/>
</dbReference>
<dbReference type="RefSeq" id="WP_207561282.1">
    <property type="nucleotide sequence ID" value="NZ_CP046072.1"/>
</dbReference>
<dbReference type="Proteomes" id="UP000671852">
    <property type="component" value="Chromosome"/>
</dbReference>
<evidence type="ECO:0000256" key="4">
    <source>
        <dbReference type="ARBA" id="ARBA00022679"/>
    </source>
</evidence>
<feature type="domain" description="Response regulatory" evidence="14">
    <location>
        <begin position="540"/>
        <end position="659"/>
    </location>
</feature>
<dbReference type="CDD" id="cd17546">
    <property type="entry name" value="REC_hyHK_CKI1_RcsC-like"/>
    <property type="match status" value="1"/>
</dbReference>
<reference evidence="15" key="1">
    <citation type="submission" date="2019-11" db="EMBL/GenBank/DDBJ databases">
        <authorList>
            <person name="Kojima H."/>
        </authorList>
    </citation>
    <scope>NUCLEOTIDE SEQUENCE</scope>
    <source>
        <strain evidence="15">H1576</strain>
    </source>
</reference>
<dbReference type="FunFam" id="1.10.287.130:FF:000002">
    <property type="entry name" value="Two-component osmosensing histidine kinase"/>
    <property type="match status" value="1"/>
</dbReference>
<sequence>MKDLILIVEDSKTIAMYQKTLIESLLVTVIVAQDMSEVKEITSQSKEKVTLAIVDINLPDCGDCVLDYLLKLNIPCIAMTGSFHPMLREKVINKKLVDYIVLNDDKNLELLQSTVKRILNNKNTKILIVDDSKSSRYALKDLLEHQNYTALEAKDGVEALRMLRENDNVKIALVDYEMPGMNGAELTREIRKHYSRTEVSILAISIHSEPIITIEFLKAGANDFITKPYIKEEVIARIGVNVDMIDQNVALQKEVAIRHRIEKDLEEKNRHLKVLNKKLLVSEEEANKASVSKSDFLANMSHEIRTPMNAILGFIDLLFKDETSKEKLKKLNIIKESGYSLLTIINDILDFSKIESGKLHMEQKAFYTKSLFNLVTDLLEEKALKKNIKIVVDMDDELPKVAYGDTTRIKQVYANLLGNAIKFSGHLSQVDVKVSFLKEKNLLVCSVKDHGVGIAEENLERIFNAFEQEDNTTTRKFGGTGLGLSISKTLMNMMGGDLEVKSVLGKGSEFIMSVDVFSNANEELEIEEATKENKIELLGSVLLVEDNLSNQILMEILLNESGLDVIIANNGAEAVEAYKLGSYSVILMDENMPVMNGSEATKEIRRLEKLRDVPRTPIIAVTANAFAEDKQRFLDIGMDDYISKPIERQSLEQVLCKHISCGKAKH</sequence>
<evidence type="ECO:0000256" key="8">
    <source>
        <dbReference type="ARBA" id="ARBA00023012"/>
    </source>
</evidence>
<dbReference type="Gene3D" id="3.40.50.2300">
    <property type="match status" value="3"/>
</dbReference>
<evidence type="ECO:0000256" key="2">
    <source>
        <dbReference type="ARBA" id="ARBA00012438"/>
    </source>
</evidence>
<dbReference type="Gene3D" id="3.30.565.10">
    <property type="entry name" value="Histidine kinase-like ATPase, C-terminal domain"/>
    <property type="match status" value="1"/>
</dbReference>
<evidence type="ECO:0000256" key="1">
    <source>
        <dbReference type="ARBA" id="ARBA00000085"/>
    </source>
</evidence>
<evidence type="ECO:0000256" key="6">
    <source>
        <dbReference type="ARBA" id="ARBA00022777"/>
    </source>
</evidence>
<proteinExistence type="predicted"/>
<dbReference type="InterPro" id="IPR036097">
    <property type="entry name" value="HisK_dim/P_sf"/>
</dbReference>
<keyword evidence="6" id="KW-0418">Kinase</keyword>
<dbReference type="KEGG" id="saqt:GJV85_10205"/>
<keyword evidence="3 11" id="KW-0597">Phosphoprotein</keyword>
<dbReference type="InterPro" id="IPR001789">
    <property type="entry name" value="Sig_transdc_resp-reg_receiver"/>
</dbReference>
<evidence type="ECO:0000256" key="7">
    <source>
        <dbReference type="ARBA" id="ARBA00022840"/>
    </source>
</evidence>
<dbReference type="FunFam" id="3.30.565.10:FF:000010">
    <property type="entry name" value="Sensor histidine kinase RcsC"/>
    <property type="match status" value="1"/>
</dbReference>
<accession>A0A975B1N0</accession>
<dbReference type="PANTHER" id="PTHR45339">
    <property type="entry name" value="HYBRID SIGNAL TRANSDUCTION HISTIDINE KINASE J"/>
    <property type="match status" value="1"/>
</dbReference>
<evidence type="ECO:0000259" key="13">
    <source>
        <dbReference type="PROSITE" id="PS50109"/>
    </source>
</evidence>
<dbReference type="InterPro" id="IPR011006">
    <property type="entry name" value="CheY-like_superfamily"/>
</dbReference>
<feature type="domain" description="Histidine kinase" evidence="13">
    <location>
        <begin position="299"/>
        <end position="518"/>
    </location>
</feature>
<dbReference type="InterPro" id="IPR004358">
    <property type="entry name" value="Sig_transdc_His_kin-like_C"/>
</dbReference>
<dbReference type="Gene3D" id="1.10.287.130">
    <property type="match status" value="1"/>
</dbReference>
<keyword evidence="5" id="KW-0547">Nucleotide-binding</keyword>
<evidence type="ECO:0000256" key="11">
    <source>
        <dbReference type="PROSITE-ProRule" id="PRU00169"/>
    </source>
</evidence>
<name>A0A975B1N0_9BACT</name>
<dbReference type="Pfam" id="PF00512">
    <property type="entry name" value="HisKA"/>
    <property type="match status" value="1"/>
</dbReference>
<dbReference type="SUPFAM" id="SSF47384">
    <property type="entry name" value="Homodimeric domain of signal transducing histidine kinase"/>
    <property type="match status" value="1"/>
</dbReference>
<dbReference type="PROSITE" id="PS50110">
    <property type="entry name" value="RESPONSE_REGULATORY"/>
    <property type="match status" value="3"/>
</dbReference>
<dbReference type="Pfam" id="PF02518">
    <property type="entry name" value="HATPase_c"/>
    <property type="match status" value="1"/>
</dbReference>
<feature type="coiled-coil region" evidence="12">
    <location>
        <begin position="258"/>
        <end position="285"/>
    </location>
</feature>
<dbReference type="InterPro" id="IPR005467">
    <property type="entry name" value="His_kinase_dom"/>
</dbReference>
<evidence type="ECO:0000259" key="14">
    <source>
        <dbReference type="PROSITE" id="PS50110"/>
    </source>
</evidence>
<dbReference type="EMBL" id="CP046072">
    <property type="protein sequence ID" value="QSZ42465.1"/>
    <property type="molecule type" value="Genomic_DNA"/>
</dbReference>
<dbReference type="SUPFAM" id="SSF55874">
    <property type="entry name" value="ATPase domain of HSP90 chaperone/DNA topoisomerase II/histidine kinase"/>
    <property type="match status" value="1"/>
</dbReference>
<protein>
    <recommendedName>
        <fullName evidence="10">Sensory/regulatory protein RpfC</fullName>
        <ecNumber evidence="2">2.7.13.3</ecNumber>
    </recommendedName>
</protein>
<keyword evidence="16" id="KW-1185">Reference proteome</keyword>
<keyword evidence="12" id="KW-0175">Coiled coil</keyword>
<dbReference type="GO" id="GO:0000155">
    <property type="term" value="F:phosphorelay sensor kinase activity"/>
    <property type="evidence" value="ECO:0007669"/>
    <property type="project" value="InterPro"/>
</dbReference>
<dbReference type="InterPro" id="IPR036890">
    <property type="entry name" value="HATPase_C_sf"/>
</dbReference>
<evidence type="ECO:0000256" key="3">
    <source>
        <dbReference type="ARBA" id="ARBA00022553"/>
    </source>
</evidence>
<feature type="domain" description="Response regulatory" evidence="14">
    <location>
        <begin position="4"/>
        <end position="118"/>
    </location>
</feature>
<dbReference type="EC" id="2.7.13.3" evidence="2"/>
<reference evidence="15" key="2">
    <citation type="submission" date="2021-04" db="EMBL/GenBank/DDBJ databases">
        <title>Isolation and characterization of a novel species of the genus Sulfurimonas.</title>
        <authorList>
            <person name="Fukui M."/>
        </authorList>
    </citation>
    <scope>NUCLEOTIDE SEQUENCE</scope>
    <source>
        <strain evidence="15">H1576</strain>
    </source>
</reference>